<keyword evidence="3" id="KW-1185">Reference proteome</keyword>
<feature type="compositionally biased region" description="Basic and acidic residues" evidence="1">
    <location>
        <begin position="167"/>
        <end position="178"/>
    </location>
</feature>
<feature type="compositionally biased region" description="Low complexity" evidence="1">
    <location>
        <begin position="293"/>
        <end position="302"/>
    </location>
</feature>
<feature type="compositionally biased region" description="Polar residues" evidence="1">
    <location>
        <begin position="121"/>
        <end position="143"/>
    </location>
</feature>
<organism evidence="2 3">
    <name type="scientific">Dryococelus australis</name>
    <dbReference type="NCBI Taxonomy" id="614101"/>
    <lineage>
        <taxon>Eukaryota</taxon>
        <taxon>Metazoa</taxon>
        <taxon>Ecdysozoa</taxon>
        <taxon>Arthropoda</taxon>
        <taxon>Hexapoda</taxon>
        <taxon>Insecta</taxon>
        <taxon>Pterygota</taxon>
        <taxon>Neoptera</taxon>
        <taxon>Polyneoptera</taxon>
        <taxon>Phasmatodea</taxon>
        <taxon>Verophasmatodea</taxon>
        <taxon>Anareolatae</taxon>
        <taxon>Phasmatidae</taxon>
        <taxon>Eurycanthinae</taxon>
        <taxon>Dryococelus</taxon>
    </lineage>
</organism>
<protein>
    <submittedName>
        <fullName evidence="2">Uncharacterized protein</fullName>
    </submittedName>
</protein>
<accession>A0ABQ9HFC0</accession>
<proteinExistence type="predicted"/>
<feature type="compositionally biased region" description="Pro residues" evidence="1">
    <location>
        <begin position="266"/>
        <end position="283"/>
    </location>
</feature>
<feature type="region of interest" description="Disordered" evidence="1">
    <location>
        <begin position="260"/>
        <end position="333"/>
    </location>
</feature>
<dbReference type="Proteomes" id="UP001159363">
    <property type="component" value="Chromosome 4"/>
</dbReference>
<comment type="caution">
    <text evidence="2">The sequence shown here is derived from an EMBL/GenBank/DDBJ whole genome shotgun (WGS) entry which is preliminary data.</text>
</comment>
<feature type="region of interest" description="Disordered" evidence="1">
    <location>
        <begin position="111"/>
        <end position="179"/>
    </location>
</feature>
<sequence>MIVFRVVTTPVCLVATPCPNIALPIRLRPGTHGTGKRSSPVTGCPAGLILALHHAGPCPCPAWGTTHNLENHNLEHSQLRNTHRHGARLRLARPSVRGRAPDVFRAGIRRRGEMRDHRENPPTSSIARRNSHVRNSGSDSVGNRTRFALVGSGSSSRCSTAAPARGIQDHSRTSDPGEPRPVAWSWMLAWVSEMVFFATKQLWYGCRKMLAWVMALAEAASRLLDMGFYREPEPPPGPAYGPPAEVPDIYWERLVEAQQQLESDPDPNPPTPLPPPLPSPPTPLVDRDDPEALEAALLAMEGWGRRRPRPHPGGKASATDPNPALGNAARSAV</sequence>
<gene>
    <name evidence="2" type="ORF">PR048_014804</name>
</gene>
<evidence type="ECO:0000313" key="3">
    <source>
        <dbReference type="Proteomes" id="UP001159363"/>
    </source>
</evidence>
<feature type="compositionally biased region" description="Basic and acidic residues" evidence="1">
    <location>
        <begin position="111"/>
        <end position="120"/>
    </location>
</feature>
<name>A0ABQ9HFC0_9NEOP</name>
<reference evidence="2 3" key="1">
    <citation type="submission" date="2023-02" db="EMBL/GenBank/DDBJ databases">
        <title>LHISI_Scaffold_Assembly.</title>
        <authorList>
            <person name="Stuart O.P."/>
            <person name="Cleave R."/>
            <person name="Magrath M.J.L."/>
            <person name="Mikheyev A.S."/>
        </authorList>
    </citation>
    <scope>NUCLEOTIDE SEQUENCE [LARGE SCALE GENOMIC DNA]</scope>
    <source>
        <strain evidence="2">Daus_M_001</strain>
        <tissue evidence="2">Leg muscle</tissue>
    </source>
</reference>
<dbReference type="EMBL" id="JARBHB010000005">
    <property type="protein sequence ID" value="KAJ8882965.1"/>
    <property type="molecule type" value="Genomic_DNA"/>
</dbReference>
<evidence type="ECO:0000256" key="1">
    <source>
        <dbReference type="SAM" id="MobiDB-lite"/>
    </source>
</evidence>
<evidence type="ECO:0000313" key="2">
    <source>
        <dbReference type="EMBL" id="KAJ8882965.1"/>
    </source>
</evidence>